<accession>A0ACC2X3Q0</accession>
<name>A0ACC2X3Q0_9TREE</name>
<evidence type="ECO:0000313" key="2">
    <source>
        <dbReference type="Proteomes" id="UP001234202"/>
    </source>
</evidence>
<reference evidence="1" key="1">
    <citation type="submission" date="2023-04" db="EMBL/GenBank/DDBJ databases">
        <title>Draft Genome sequencing of Naganishia species isolated from polar environments using Oxford Nanopore Technology.</title>
        <authorList>
            <person name="Leo P."/>
            <person name="Venkateswaran K."/>
        </authorList>
    </citation>
    <scope>NUCLEOTIDE SEQUENCE</scope>
    <source>
        <strain evidence="1">DBVPG 5303</strain>
    </source>
</reference>
<gene>
    <name evidence="1" type="ORF">QFC24_006292</name>
</gene>
<organism evidence="1 2">
    <name type="scientific">Naganishia onofrii</name>
    <dbReference type="NCBI Taxonomy" id="1851511"/>
    <lineage>
        <taxon>Eukaryota</taxon>
        <taxon>Fungi</taxon>
        <taxon>Dikarya</taxon>
        <taxon>Basidiomycota</taxon>
        <taxon>Agaricomycotina</taxon>
        <taxon>Tremellomycetes</taxon>
        <taxon>Filobasidiales</taxon>
        <taxon>Filobasidiaceae</taxon>
        <taxon>Naganishia</taxon>
    </lineage>
</organism>
<protein>
    <submittedName>
        <fullName evidence="1">Uncharacterized protein</fullName>
    </submittedName>
</protein>
<keyword evidence="2" id="KW-1185">Reference proteome</keyword>
<comment type="caution">
    <text evidence="1">The sequence shown here is derived from an EMBL/GenBank/DDBJ whole genome shotgun (WGS) entry which is preliminary data.</text>
</comment>
<dbReference type="Proteomes" id="UP001234202">
    <property type="component" value="Unassembled WGS sequence"/>
</dbReference>
<proteinExistence type="predicted"/>
<dbReference type="EMBL" id="JASBWV010000030">
    <property type="protein sequence ID" value="KAJ9118020.1"/>
    <property type="molecule type" value="Genomic_DNA"/>
</dbReference>
<evidence type="ECO:0000313" key="1">
    <source>
        <dbReference type="EMBL" id="KAJ9118020.1"/>
    </source>
</evidence>
<sequence length="282" mass="30867">MSSSTNASLPVSLPPRRDAGPPLPGLRPLAPAAVRRPTETLPPILQALSDVRGAAEKLAESLGGLLIFRRRNCKPYEDIGTLSKELFQRVPLPNVKVLPTSDEGSVEDKETEDCRRSISGYLEALQRSMAGIKDHLDTGPQAACYKNKNRQLSEHYRLKENVHNCLHALTEAVGKCENLFGIRDYPDEASSSGSQLLPDVASSNNNDSRYRNPKVTDISSSSNRPTSLRTSFGEAASATQDVSEGTASHMTEEQWIEALTQVRAQVQTLHDKLTATLQSYAR</sequence>